<evidence type="ECO:0000256" key="2">
    <source>
        <dbReference type="ARBA" id="ARBA00022475"/>
    </source>
</evidence>
<keyword evidence="4 9" id="KW-0812">Transmembrane</keyword>
<comment type="subcellular location">
    <subcellularLocation>
        <location evidence="1">Cell membrane</location>
    </subcellularLocation>
</comment>
<keyword evidence="7 9" id="KW-0472">Membrane</keyword>
<evidence type="ECO:0000313" key="11">
    <source>
        <dbReference type="EMBL" id="MFD2255372.1"/>
    </source>
</evidence>
<evidence type="ECO:0000256" key="5">
    <source>
        <dbReference type="ARBA" id="ARBA00022737"/>
    </source>
</evidence>
<evidence type="ECO:0000256" key="4">
    <source>
        <dbReference type="ARBA" id="ARBA00022692"/>
    </source>
</evidence>
<evidence type="ECO:0000259" key="10">
    <source>
        <dbReference type="PROSITE" id="PS50035"/>
    </source>
</evidence>
<evidence type="ECO:0000256" key="9">
    <source>
        <dbReference type="SAM" id="Phobius"/>
    </source>
</evidence>
<evidence type="ECO:0000256" key="8">
    <source>
        <dbReference type="NCBIfam" id="TIGR04265"/>
    </source>
</evidence>
<organism evidence="11 12">
    <name type="scientific">Luteolibacter algae</name>
    <dbReference type="NCBI Taxonomy" id="454151"/>
    <lineage>
        <taxon>Bacteria</taxon>
        <taxon>Pseudomonadati</taxon>
        <taxon>Verrucomicrobiota</taxon>
        <taxon>Verrucomicrobiia</taxon>
        <taxon>Verrucomicrobiales</taxon>
        <taxon>Verrucomicrobiaceae</taxon>
        <taxon>Luteolibacter</taxon>
    </lineage>
</organism>
<protein>
    <recommendedName>
        <fullName evidence="8">Cardiolipin synthase</fullName>
        <ecNumber evidence="8">2.7.8.-</ecNumber>
    </recommendedName>
</protein>
<feature type="transmembrane region" description="Helical" evidence="9">
    <location>
        <begin position="62"/>
        <end position="83"/>
    </location>
</feature>
<dbReference type="Pfam" id="PF13091">
    <property type="entry name" value="PLDc_2"/>
    <property type="match status" value="2"/>
</dbReference>
<comment type="caution">
    <text evidence="11">The sequence shown here is derived from an EMBL/GenBank/DDBJ whole genome shotgun (WGS) entry which is preliminary data.</text>
</comment>
<reference evidence="12" key="1">
    <citation type="journal article" date="2019" name="Int. J. Syst. Evol. Microbiol.">
        <title>The Global Catalogue of Microorganisms (GCM) 10K type strain sequencing project: providing services to taxonomists for standard genome sequencing and annotation.</title>
        <authorList>
            <consortium name="The Broad Institute Genomics Platform"/>
            <consortium name="The Broad Institute Genome Sequencing Center for Infectious Disease"/>
            <person name="Wu L."/>
            <person name="Ma J."/>
        </authorList>
    </citation>
    <scope>NUCLEOTIDE SEQUENCE [LARGE SCALE GENOMIC DNA]</scope>
    <source>
        <strain evidence="12">CGMCC 4.7106</strain>
    </source>
</reference>
<evidence type="ECO:0000313" key="12">
    <source>
        <dbReference type="Proteomes" id="UP001597375"/>
    </source>
</evidence>
<name>A0ABW5D3L3_9BACT</name>
<dbReference type="InterPro" id="IPR022924">
    <property type="entry name" value="Cardiolipin_synthase"/>
</dbReference>
<sequence length="504" mass="56489">MENHSASDSEPDSHKKKKFNRIRVFYRLYRKRLIAGFVVLAHVAGALTSVEAVMETRTPPGAVAWAISLNLFPYGAVPAYWIFGHTEFESYQAASLLNEAEFEPIRQDLTSSLAKQGLRDIPDTPLEKMLESLTPLSFTYGNKVDLLVDGRETFDAMYAAIDSAQKYILLQSYIIRDDATGRRFSEKLIAKAKAGVMVKVLYDEIGSLGLGSEFTGRLLASGVDVKAFSTNQSDGRKFQLNFRNHRKIMVVDGKIGFSGGLNIGDEYLGKHDELSPWRDTHMSVSGPTAMLLQLPFAEDWYWVTEEVLDGLDWELKPPAEDADATVLCLPTGPADIRETCGLFFLAAINSAKERLWIATPYFVPDEQILSALKLAVLRGVDVRIIVPGMNDSTLVKFSSYAYLDEVKKAGVRAYRFGNGFLHQKTMLIDDDFSCVGSANMDNRSFRLNFEIVLAVKSEDFGNDMEKMFEKDFADSTEFNEKDLDEKSFPFRLSSRVSRLLAPIQ</sequence>
<dbReference type="Proteomes" id="UP001597375">
    <property type="component" value="Unassembled WGS sequence"/>
</dbReference>
<dbReference type="SUPFAM" id="SSF56024">
    <property type="entry name" value="Phospholipase D/nuclease"/>
    <property type="match status" value="2"/>
</dbReference>
<dbReference type="Gene3D" id="3.30.870.10">
    <property type="entry name" value="Endonuclease Chain A"/>
    <property type="match status" value="2"/>
</dbReference>
<feature type="transmembrane region" description="Helical" evidence="9">
    <location>
        <begin position="33"/>
        <end position="50"/>
    </location>
</feature>
<proteinExistence type="predicted"/>
<dbReference type="SMART" id="SM00155">
    <property type="entry name" value="PLDc"/>
    <property type="match status" value="2"/>
</dbReference>
<dbReference type="RefSeq" id="WP_386818031.1">
    <property type="nucleotide sequence ID" value="NZ_JBHUIT010000002.1"/>
</dbReference>
<evidence type="ECO:0000256" key="3">
    <source>
        <dbReference type="ARBA" id="ARBA00022679"/>
    </source>
</evidence>
<keyword evidence="3" id="KW-0808">Transferase</keyword>
<dbReference type="PANTHER" id="PTHR21248">
    <property type="entry name" value="CARDIOLIPIN SYNTHASE"/>
    <property type="match status" value="1"/>
</dbReference>
<keyword evidence="2" id="KW-1003">Cell membrane</keyword>
<evidence type="ECO:0000256" key="7">
    <source>
        <dbReference type="ARBA" id="ARBA00023136"/>
    </source>
</evidence>
<feature type="domain" description="PLD phosphodiesterase" evidence="10">
    <location>
        <begin position="240"/>
        <end position="267"/>
    </location>
</feature>
<dbReference type="EC" id="2.7.8.-" evidence="8"/>
<gene>
    <name evidence="11" type="primary">cls</name>
    <name evidence="11" type="ORF">ACFSSA_01670</name>
</gene>
<dbReference type="EMBL" id="JBHUIT010000002">
    <property type="protein sequence ID" value="MFD2255372.1"/>
    <property type="molecule type" value="Genomic_DNA"/>
</dbReference>
<dbReference type="NCBIfam" id="TIGR04265">
    <property type="entry name" value="bac_cardiolipin"/>
    <property type="match status" value="1"/>
</dbReference>
<evidence type="ECO:0000256" key="6">
    <source>
        <dbReference type="ARBA" id="ARBA00022989"/>
    </source>
</evidence>
<keyword evidence="6 9" id="KW-1133">Transmembrane helix</keyword>
<keyword evidence="5" id="KW-0677">Repeat</keyword>
<dbReference type="InterPro" id="IPR001736">
    <property type="entry name" value="PLipase_D/transphosphatidylase"/>
</dbReference>
<accession>A0ABW5D3L3</accession>
<keyword evidence="12" id="KW-1185">Reference proteome</keyword>
<dbReference type="PROSITE" id="PS50035">
    <property type="entry name" value="PLD"/>
    <property type="match status" value="2"/>
</dbReference>
<dbReference type="PANTHER" id="PTHR21248:SF22">
    <property type="entry name" value="PHOSPHOLIPASE D"/>
    <property type="match status" value="1"/>
</dbReference>
<dbReference type="InterPro" id="IPR025202">
    <property type="entry name" value="PLD-like_dom"/>
</dbReference>
<evidence type="ECO:0000256" key="1">
    <source>
        <dbReference type="ARBA" id="ARBA00004236"/>
    </source>
</evidence>
<feature type="domain" description="PLD phosphodiesterase" evidence="10">
    <location>
        <begin position="417"/>
        <end position="444"/>
    </location>
</feature>